<organism evidence="1 2">
    <name type="scientific">Sphingomicrobium lutaoense</name>
    <dbReference type="NCBI Taxonomy" id="515949"/>
    <lineage>
        <taxon>Bacteria</taxon>
        <taxon>Pseudomonadati</taxon>
        <taxon>Pseudomonadota</taxon>
        <taxon>Alphaproteobacteria</taxon>
        <taxon>Sphingomonadales</taxon>
        <taxon>Sphingomonadaceae</taxon>
        <taxon>Sphingomicrobium</taxon>
    </lineage>
</organism>
<dbReference type="EMBL" id="JACICF010000001">
    <property type="protein sequence ID" value="MBB3764170.1"/>
    <property type="molecule type" value="Genomic_DNA"/>
</dbReference>
<sequence length="103" mass="11908">MMHRRDVDMLDPARTYWVPAVTAPRRDWAGAPGCRKGARFLVDRRSLKPSRTRFPTFDSRPECLRWIMEHRAALNLSLPEAPVAAVRLDRWLLGLDQLGSERP</sequence>
<reference evidence="1 2" key="1">
    <citation type="submission" date="2020-08" db="EMBL/GenBank/DDBJ databases">
        <title>Genomic Encyclopedia of Type Strains, Phase IV (KMG-IV): sequencing the most valuable type-strain genomes for metagenomic binning, comparative biology and taxonomic classification.</title>
        <authorList>
            <person name="Goeker M."/>
        </authorList>
    </citation>
    <scope>NUCLEOTIDE SEQUENCE [LARGE SCALE GENOMIC DNA]</scope>
    <source>
        <strain evidence="1 2">DSM 24194</strain>
    </source>
</reference>
<proteinExistence type="predicted"/>
<name>A0A839Z0F7_9SPHN</name>
<keyword evidence="2" id="KW-1185">Reference proteome</keyword>
<dbReference type="RefSeq" id="WP_183933452.1">
    <property type="nucleotide sequence ID" value="NZ_JACICF010000001.1"/>
</dbReference>
<dbReference type="Proteomes" id="UP000578569">
    <property type="component" value="Unassembled WGS sequence"/>
</dbReference>
<gene>
    <name evidence="1" type="ORF">FHS50_001193</name>
</gene>
<accession>A0A839Z0F7</accession>
<comment type="caution">
    <text evidence="1">The sequence shown here is derived from an EMBL/GenBank/DDBJ whole genome shotgun (WGS) entry which is preliminary data.</text>
</comment>
<dbReference type="AlphaFoldDB" id="A0A839Z0F7"/>
<evidence type="ECO:0000313" key="1">
    <source>
        <dbReference type="EMBL" id="MBB3764170.1"/>
    </source>
</evidence>
<evidence type="ECO:0000313" key="2">
    <source>
        <dbReference type="Proteomes" id="UP000578569"/>
    </source>
</evidence>
<protein>
    <submittedName>
        <fullName evidence="1">Uncharacterized protein</fullName>
    </submittedName>
</protein>